<sequence length="469" mass="52264">MSGPTEGDCSEEEMVFDEPPEQSNIVTEEVGASSIVTEKSETALATLPNRGAINYNDDWIVDSRCSNHMTGDKKKLSNLSIYKGDRVVVTANNSRLPITHIDLKMYQSLKPMGTPIMEGRRLESIYVMSAESAYADKTRKNETADLWHTRLGHITCIASLIRRQFVASSWATAVELPNSGDLEDLLQEKLGEIKEGEESPDSVKKPTPIVGDGEQEPSSFGTPEKPMSPCQTGVHPSSLEEVRPSQQEVEEDNPPPRRSTRQRKPNLKYLNAALAEEESEVAIKRLSVSLTSSSQMSQFRSEVELLYACDHPNIIKLLNCCEDSQRRRCFVVTEFMPNKSLYYHLHAIGVAKGLDYLHRNLPPILHGDIKSLNMLLDDSFEPNLTDFDLSKRIPAQEYAKAPVKQATKPEDIGLVDWAVKVLEEKSWGRLVDPKLVPSDHSLVLRLAGLALGCTAKQVKARPTITEVLE</sequence>
<reference evidence="1 2" key="1">
    <citation type="journal article" date="2021" name="Hortic Res">
        <title>High-quality reference genome and annotation aids understanding of berry development for evergreen blueberry (Vaccinium darrowii).</title>
        <authorList>
            <person name="Yu J."/>
            <person name="Hulse-Kemp A.M."/>
            <person name="Babiker E."/>
            <person name="Staton M."/>
        </authorList>
    </citation>
    <scope>NUCLEOTIDE SEQUENCE [LARGE SCALE GENOMIC DNA]</scope>
    <source>
        <strain evidence="2">cv. NJ 8807/NJ 8810</strain>
        <tissue evidence="1">Young leaf</tissue>
    </source>
</reference>
<comment type="caution">
    <text evidence="1">The sequence shown here is derived from an EMBL/GenBank/DDBJ whole genome shotgun (WGS) entry which is preliminary data.</text>
</comment>
<evidence type="ECO:0000313" key="1">
    <source>
        <dbReference type="EMBL" id="KAH7863862.1"/>
    </source>
</evidence>
<accession>A0ACB7ZFQ7</accession>
<gene>
    <name evidence="1" type="ORF">Vadar_022839</name>
</gene>
<evidence type="ECO:0000313" key="2">
    <source>
        <dbReference type="Proteomes" id="UP000828048"/>
    </source>
</evidence>
<proteinExistence type="predicted"/>
<dbReference type="EMBL" id="CM037162">
    <property type="protein sequence ID" value="KAH7863862.1"/>
    <property type="molecule type" value="Genomic_DNA"/>
</dbReference>
<name>A0ACB7ZFQ7_9ERIC</name>
<dbReference type="Proteomes" id="UP000828048">
    <property type="component" value="Chromosome 12"/>
</dbReference>
<organism evidence="1 2">
    <name type="scientific">Vaccinium darrowii</name>
    <dbReference type="NCBI Taxonomy" id="229202"/>
    <lineage>
        <taxon>Eukaryota</taxon>
        <taxon>Viridiplantae</taxon>
        <taxon>Streptophyta</taxon>
        <taxon>Embryophyta</taxon>
        <taxon>Tracheophyta</taxon>
        <taxon>Spermatophyta</taxon>
        <taxon>Magnoliopsida</taxon>
        <taxon>eudicotyledons</taxon>
        <taxon>Gunneridae</taxon>
        <taxon>Pentapetalae</taxon>
        <taxon>asterids</taxon>
        <taxon>Ericales</taxon>
        <taxon>Ericaceae</taxon>
        <taxon>Vaccinioideae</taxon>
        <taxon>Vaccinieae</taxon>
        <taxon>Vaccinium</taxon>
    </lineage>
</organism>
<protein>
    <submittedName>
        <fullName evidence="1">Uncharacterized protein</fullName>
    </submittedName>
</protein>
<keyword evidence="2" id="KW-1185">Reference proteome</keyword>